<proteinExistence type="predicted"/>
<evidence type="ECO:0000313" key="4">
    <source>
        <dbReference type="EMBL" id="CAD2219758.1"/>
    </source>
</evidence>
<evidence type="ECO:0000256" key="1">
    <source>
        <dbReference type="SAM" id="MobiDB-lite"/>
    </source>
</evidence>
<name>A0A7G2CIT6_9TRYP</name>
<keyword evidence="2" id="KW-1133">Transmembrane helix</keyword>
<protein>
    <recommendedName>
        <fullName evidence="6">Transmembrane protein 231</fullName>
    </recommendedName>
</protein>
<feature type="transmembrane region" description="Helical" evidence="2">
    <location>
        <begin position="250"/>
        <end position="272"/>
    </location>
</feature>
<reference evidence="4 5" key="1">
    <citation type="submission" date="2020-08" db="EMBL/GenBank/DDBJ databases">
        <authorList>
            <person name="Newling K."/>
            <person name="Davey J."/>
            <person name="Forrester S."/>
        </authorList>
    </citation>
    <scope>NUCLEOTIDE SEQUENCE [LARGE SCALE GENOMIC DNA]</scope>
    <source>
        <strain evidence="5">Crithidia deanei Carvalho (ATCC PRA-265)</strain>
    </source>
</reference>
<keyword evidence="2" id="KW-0472">Membrane</keyword>
<evidence type="ECO:0000256" key="3">
    <source>
        <dbReference type="SAM" id="SignalP"/>
    </source>
</evidence>
<keyword evidence="2" id="KW-0812">Transmembrane</keyword>
<dbReference type="Proteomes" id="UP000515908">
    <property type="component" value="Chromosome 15"/>
</dbReference>
<accession>A0A7G2CIT6</accession>
<feature type="signal peptide" evidence="3">
    <location>
        <begin position="1"/>
        <end position="21"/>
    </location>
</feature>
<gene>
    <name evidence="4" type="ORF">ADEAN_000726700</name>
</gene>
<dbReference type="EMBL" id="LR877159">
    <property type="protein sequence ID" value="CAD2219758.1"/>
    <property type="molecule type" value="Genomic_DNA"/>
</dbReference>
<feature type="chain" id="PRO_5028818449" description="Transmembrane protein 231" evidence="3">
    <location>
        <begin position="22"/>
        <end position="290"/>
    </location>
</feature>
<dbReference type="AlphaFoldDB" id="A0A7G2CIT6"/>
<evidence type="ECO:0000313" key="5">
    <source>
        <dbReference type="Proteomes" id="UP000515908"/>
    </source>
</evidence>
<organism evidence="4 5">
    <name type="scientific">Angomonas deanei</name>
    <dbReference type="NCBI Taxonomy" id="59799"/>
    <lineage>
        <taxon>Eukaryota</taxon>
        <taxon>Discoba</taxon>
        <taxon>Euglenozoa</taxon>
        <taxon>Kinetoplastea</taxon>
        <taxon>Metakinetoplastina</taxon>
        <taxon>Trypanosomatida</taxon>
        <taxon>Trypanosomatidae</taxon>
        <taxon>Strigomonadinae</taxon>
        <taxon>Angomonas</taxon>
    </lineage>
</organism>
<sequence length="290" mass="31845">MKIIHSLWLLLATLALPGVTADNTTQLVTRYSLVDVMSTAPSTWELHLLLHPGEDWVSLGGVTVKSQPAERAVDLFLPQDGKERNVVGFEKISCEEYKRARGVLSGRCFLISEALDNDLYFPYEVTPEAVKSSRRTKLRESGGETEHKKRSKTESGAPLLEEMVQVQSAGTADKQVGSLLSLEEATEDTDASSFSVKYSLTLHITAADDLGKPLIAGLRLTGVTGSFREVAVRRAKVSRKLDSTTLYARWGAPLVYAASLYILLQGIAWAFAVRYSPRRSAAEEASKKKN</sequence>
<evidence type="ECO:0008006" key="6">
    <source>
        <dbReference type="Google" id="ProtNLM"/>
    </source>
</evidence>
<dbReference type="VEuPathDB" id="TriTrypDB:ADEAN_000726700"/>
<evidence type="ECO:0000256" key="2">
    <source>
        <dbReference type="SAM" id="Phobius"/>
    </source>
</evidence>
<keyword evidence="3" id="KW-0732">Signal</keyword>
<keyword evidence="5" id="KW-1185">Reference proteome</keyword>
<feature type="region of interest" description="Disordered" evidence="1">
    <location>
        <begin position="132"/>
        <end position="157"/>
    </location>
</feature>
<feature type="compositionally biased region" description="Basic and acidic residues" evidence="1">
    <location>
        <begin position="138"/>
        <end position="147"/>
    </location>
</feature>